<dbReference type="STRING" id="1274631.LMTR13_23830"/>
<dbReference type="EMBL" id="CP016428">
    <property type="protein sequence ID" value="ANW02743.1"/>
    <property type="molecule type" value="Genomic_DNA"/>
</dbReference>
<dbReference type="Proteomes" id="UP000092839">
    <property type="component" value="Chromosome"/>
</dbReference>
<proteinExistence type="predicted"/>
<evidence type="ECO:0000313" key="2">
    <source>
        <dbReference type="Proteomes" id="UP000092839"/>
    </source>
</evidence>
<organism evidence="1 2">
    <name type="scientific">Bradyrhizobium icense</name>
    <dbReference type="NCBI Taxonomy" id="1274631"/>
    <lineage>
        <taxon>Bacteria</taxon>
        <taxon>Pseudomonadati</taxon>
        <taxon>Pseudomonadota</taxon>
        <taxon>Alphaproteobacteria</taxon>
        <taxon>Hyphomicrobiales</taxon>
        <taxon>Nitrobacteraceae</taxon>
        <taxon>Bradyrhizobium</taxon>
    </lineage>
</organism>
<dbReference type="AlphaFoldDB" id="A0A1B1UJB2"/>
<accession>A0A1B1UJB2</accession>
<name>A0A1B1UJB2_9BRAD</name>
<reference evidence="1 2" key="1">
    <citation type="submission" date="2016-07" db="EMBL/GenBank/DDBJ databases">
        <title>Complete genome sequence of Bradyrhizobium icense LMTR 13T, a potential inoculant strain isolated from lima bean (Phaseolus lunatus) in Peru.</title>
        <authorList>
            <person name="Ormeno-Orrillo E."/>
            <person name="Duran D."/>
            <person name="Rogel M.A."/>
            <person name="Rey L."/>
            <person name="Imperial J."/>
            <person name="Ruiz-Argueso T."/>
            <person name="Martinez-Romero E."/>
        </authorList>
    </citation>
    <scope>NUCLEOTIDE SEQUENCE [LARGE SCALE GENOMIC DNA]</scope>
    <source>
        <strain evidence="1 2">LMTR 13</strain>
    </source>
</reference>
<protein>
    <submittedName>
        <fullName evidence="1">Uncharacterized protein</fullName>
    </submittedName>
</protein>
<gene>
    <name evidence="1" type="ORF">LMTR13_23830</name>
</gene>
<dbReference type="KEGG" id="bic:LMTR13_23830"/>
<evidence type="ECO:0000313" key="1">
    <source>
        <dbReference type="EMBL" id="ANW02743.1"/>
    </source>
</evidence>
<keyword evidence="2" id="KW-1185">Reference proteome</keyword>
<sequence>MIPSRGSTSTALACKLRAACFFGDDRRFGKRSRKTRTDDLVGFKVRDCHWRTIVLLSRGADIHDRIAGAHRDEAKKPRKPVELIQSRFSSLSD</sequence>